<name>A0A917G683_9NOCA</name>
<keyword evidence="1" id="KW-0812">Transmembrane</keyword>
<feature type="transmembrane region" description="Helical" evidence="1">
    <location>
        <begin position="69"/>
        <end position="87"/>
    </location>
</feature>
<protein>
    <submittedName>
        <fullName evidence="2">Membrane protein</fullName>
    </submittedName>
</protein>
<dbReference type="PANTHER" id="PTHR40078">
    <property type="entry name" value="INTEGRAL MEMBRANE PROTEIN-RELATED"/>
    <property type="match status" value="1"/>
</dbReference>
<feature type="transmembrane region" description="Helical" evidence="1">
    <location>
        <begin position="27"/>
        <end position="49"/>
    </location>
</feature>
<sequence length="223" mass="23806">MTVRVPPVAERMTALEQLRAEKKLFRICQLTIGLLGYGTALAFLVQSALGVASWTVLSEGLAARSGLSFGWSVNVIAMVVLLLWIPLREMPGLGTFLNVVIVGLAADVALNVIGPPSSVVQQTLYFVVGLTMLTFFDALYLGARFGSGPRDGLMTGAVRLTRRPIWLIRSVIELTVLTVGWLLGGTIGVGTVIVAVVMGPAVQLFSKLLTVRLERDSSHSGEG</sequence>
<feature type="transmembrane region" description="Helical" evidence="1">
    <location>
        <begin position="125"/>
        <end position="143"/>
    </location>
</feature>
<dbReference type="PANTHER" id="PTHR40078:SF1">
    <property type="entry name" value="INTEGRAL MEMBRANE PROTEIN"/>
    <property type="match status" value="1"/>
</dbReference>
<proteinExistence type="predicted"/>
<gene>
    <name evidence="2" type="ORF">GCM10007304_42170</name>
</gene>
<evidence type="ECO:0000313" key="2">
    <source>
        <dbReference type="EMBL" id="GGG23877.1"/>
    </source>
</evidence>
<accession>A0A917G683</accession>
<keyword evidence="3" id="KW-1185">Reference proteome</keyword>
<dbReference type="Pfam" id="PF19700">
    <property type="entry name" value="DUF6198"/>
    <property type="match status" value="1"/>
</dbReference>
<reference evidence="2" key="1">
    <citation type="journal article" date="2014" name="Int. J. Syst. Evol. Microbiol.">
        <title>Complete genome sequence of Corynebacterium casei LMG S-19264T (=DSM 44701T), isolated from a smear-ripened cheese.</title>
        <authorList>
            <consortium name="US DOE Joint Genome Institute (JGI-PGF)"/>
            <person name="Walter F."/>
            <person name="Albersmeier A."/>
            <person name="Kalinowski J."/>
            <person name="Ruckert C."/>
        </authorList>
    </citation>
    <scope>NUCLEOTIDE SEQUENCE</scope>
    <source>
        <strain evidence="2">CCM 7905</strain>
    </source>
</reference>
<dbReference type="EMBL" id="BMCU01000005">
    <property type="protein sequence ID" value="GGG23877.1"/>
    <property type="molecule type" value="Genomic_DNA"/>
</dbReference>
<keyword evidence="1" id="KW-0472">Membrane</keyword>
<dbReference type="Proteomes" id="UP000654257">
    <property type="component" value="Unassembled WGS sequence"/>
</dbReference>
<keyword evidence="1" id="KW-1133">Transmembrane helix</keyword>
<feature type="transmembrane region" description="Helical" evidence="1">
    <location>
        <begin position="94"/>
        <end position="113"/>
    </location>
</feature>
<dbReference type="InterPro" id="IPR038750">
    <property type="entry name" value="YczE/YyaS-like"/>
</dbReference>
<evidence type="ECO:0000256" key="1">
    <source>
        <dbReference type="SAM" id="Phobius"/>
    </source>
</evidence>
<organism evidence="2 3">
    <name type="scientific">Rhodococcoides trifolii</name>
    <dbReference type="NCBI Taxonomy" id="908250"/>
    <lineage>
        <taxon>Bacteria</taxon>
        <taxon>Bacillati</taxon>
        <taxon>Actinomycetota</taxon>
        <taxon>Actinomycetes</taxon>
        <taxon>Mycobacteriales</taxon>
        <taxon>Nocardiaceae</taxon>
        <taxon>Rhodococcoides</taxon>
    </lineage>
</organism>
<reference evidence="2" key="2">
    <citation type="submission" date="2020-09" db="EMBL/GenBank/DDBJ databases">
        <authorList>
            <person name="Sun Q."/>
            <person name="Sedlacek I."/>
        </authorList>
    </citation>
    <scope>NUCLEOTIDE SEQUENCE</scope>
    <source>
        <strain evidence="2">CCM 7905</strain>
    </source>
</reference>
<dbReference type="RefSeq" id="WP_229746205.1">
    <property type="nucleotide sequence ID" value="NZ_BMCU01000005.1"/>
</dbReference>
<comment type="caution">
    <text evidence="2">The sequence shown here is derived from an EMBL/GenBank/DDBJ whole genome shotgun (WGS) entry which is preliminary data.</text>
</comment>
<evidence type="ECO:0000313" key="3">
    <source>
        <dbReference type="Proteomes" id="UP000654257"/>
    </source>
</evidence>
<dbReference type="AlphaFoldDB" id="A0A917G683"/>